<keyword evidence="7" id="KW-1185">Reference proteome</keyword>
<gene>
    <name evidence="6" type="primary">manA</name>
    <name evidence="6" type="ordered locus">CHU_0467</name>
</gene>
<reference evidence="6 7" key="1">
    <citation type="journal article" date="2007" name="Appl. Environ. Microbiol.">
        <title>Genome sequence of the cellulolytic gliding bacterium Cytophaga hutchinsonii.</title>
        <authorList>
            <person name="Xie G."/>
            <person name="Bruce D.C."/>
            <person name="Challacombe J.F."/>
            <person name="Chertkov O."/>
            <person name="Detter J.C."/>
            <person name="Gilna P."/>
            <person name="Han C.S."/>
            <person name="Lucas S."/>
            <person name="Misra M."/>
            <person name="Myers G.L."/>
            <person name="Richardson P."/>
            <person name="Tapia R."/>
            <person name="Thayer N."/>
            <person name="Thompson L.S."/>
            <person name="Brettin T.S."/>
            <person name="Henrissat B."/>
            <person name="Wilson D.B."/>
            <person name="McBride M.J."/>
        </authorList>
    </citation>
    <scope>NUCLEOTIDE SEQUENCE [LARGE SCALE GENOMIC DNA]</scope>
    <source>
        <strain evidence="7">ATCC 33406 / DSM 1761 / CIP 103989 / NBRC 15051 / NCIMB 9469 / D465</strain>
    </source>
</reference>
<keyword evidence="2 3" id="KW-0862">Zinc</keyword>
<organism evidence="6 7">
    <name type="scientific">Cytophaga hutchinsonii (strain ATCC 33406 / DSM 1761 / CIP 103989 / NBRC 15051 / NCIMB 9469 / D465)</name>
    <dbReference type="NCBI Taxonomy" id="269798"/>
    <lineage>
        <taxon>Bacteria</taxon>
        <taxon>Pseudomonadati</taxon>
        <taxon>Bacteroidota</taxon>
        <taxon>Cytophagia</taxon>
        <taxon>Cytophagales</taxon>
        <taxon>Cytophagaceae</taxon>
        <taxon>Cytophaga</taxon>
    </lineage>
</organism>
<dbReference type="AlphaFoldDB" id="A0A6N4SN93"/>
<dbReference type="PANTHER" id="PTHR42742">
    <property type="entry name" value="TRANSCRIPTIONAL REPRESSOR MPRA"/>
    <property type="match status" value="1"/>
</dbReference>
<dbReference type="Gene3D" id="2.60.120.10">
    <property type="entry name" value="Jelly Rolls"/>
    <property type="match status" value="2"/>
</dbReference>
<feature type="binding site" evidence="3">
    <location>
        <position position="106"/>
    </location>
    <ligand>
        <name>Zn(2+)</name>
        <dbReference type="ChEBI" id="CHEBI:29105"/>
    </ligand>
</feature>
<dbReference type="OrthoDB" id="9808275at2"/>
<dbReference type="InterPro" id="IPR014628">
    <property type="entry name" value="Man6P_isomerase_Firm_short"/>
</dbReference>
<dbReference type="InterPro" id="IPR046457">
    <property type="entry name" value="PMI_typeI_cat"/>
</dbReference>
<feature type="active site" evidence="4">
    <location>
        <position position="201"/>
    </location>
</feature>
<evidence type="ECO:0000256" key="2">
    <source>
        <dbReference type="ARBA" id="ARBA00022833"/>
    </source>
</evidence>
<evidence type="ECO:0000259" key="5">
    <source>
        <dbReference type="Pfam" id="PF20511"/>
    </source>
</evidence>
<dbReference type="GO" id="GO:0004476">
    <property type="term" value="F:mannose-6-phosphate isomerase activity"/>
    <property type="evidence" value="ECO:0007669"/>
    <property type="project" value="UniProtKB-EC"/>
</dbReference>
<dbReference type="SUPFAM" id="SSF51182">
    <property type="entry name" value="RmlC-like cupins"/>
    <property type="match status" value="1"/>
</dbReference>
<comment type="cofactor">
    <cofactor evidence="3">
        <name>Zn(2+)</name>
        <dbReference type="ChEBI" id="CHEBI:29105"/>
    </cofactor>
    <text evidence="3">Binds 1 zinc ion per subunit.</text>
</comment>
<keyword evidence="6" id="KW-0413">Isomerase</keyword>
<dbReference type="PIRSF" id="PIRSF036894">
    <property type="entry name" value="PMI_Firm_short"/>
    <property type="match status" value="1"/>
</dbReference>
<protein>
    <submittedName>
        <fullName evidence="6">Mannose-6-phosphate isomerase, type 1</fullName>
        <ecNumber evidence="6">5.3.1.8</ecNumber>
    </submittedName>
</protein>
<dbReference type="GO" id="GO:0008270">
    <property type="term" value="F:zinc ion binding"/>
    <property type="evidence" value="ECO:0007669"/>
    <property type="project" value="InterPro"/>
</dbReference>
<dbReference type="PANTHER" id="PTHR42742:SF3">
    <property type="entry name" value="FRUCTOKINASE"/>
    <property type="match status" value="1"/>
</dbReference>
<keyword evidence="1 3" id="KW-0479">Metal-binding</keyword>
<dbReference type="Pfam" id="PF20511">
    <property type="entry name" value="PMI_typeI_cat"/>
    <property type="match status" value="1"/>
</dbReference>
<accession>A0A6N4SN93</accession>
<dbReference type="KEGG" id="chu:CHU_0467"/>
<dbReference type="InterPro" id="IPR011051">
    <property type="entry name" value="RmlC_Cupin_sf"/>
</dbReference>
<dbReference type="GO" id="GO:0005975">
    <property type="term" value="P:carbohydrate metabolic process"/>
    <property type="evidence" value="ECO:0007669"/>
    <property type="project" value="InterPro"/>
</dbReference>
<dbReference type="InterPro" id="IPR014710">
    <property type="entry name" value="RmlC-like_jellyroll"/>
</dbReference>
<dbReference type="EC" id="5.3.1.8" evidence="6"/>
<evidence type="ECO:0000256" key="4">
    <source>
        <dbReference type="PIRSR" id="PIRSR036894-2"/>
    </source>
</evidence>
<evidence type="ECO:0000256" key="3">
    <source>
        <dbReference type="PIRSR" id="PIRSR036894-1"/>
    </source>
</evidence>
<evidence type="ECO:0000313" key="7">
    <source>
        <dbReference type="Proteomes" id="UP000001822"/>
    </source>
</evidence>
<evidence type="ECO:0000256" key="1">
    <source>
        <dbReference type="ARBA" id="ARBA00022723"/>
    </source>
</evidence>
<evidence type="ECO:0000313" key="6">
    <source>
        <dbReference type="EMBL" id="ABG57756.1"/>
    </source>
</evidence>
<feature type="domain" description="Phosphomannose isomerase type I catalytic" evidence="5">
    <location>
        <begin position="9"/>
        <end position="118"/>
    </location>
</feature>
<name>A0A6N4SN93_CYTH3</name>
<dbReference type="InterPro" id="IPR051804">
    <property type="entry name" value="Carb_Metab_Reg_Kinase/Isom"/>
</dbReference>
<dbReference type="CDD" id="cd07010">
    <property type="entry name" value="cupin_PMI_type_I_N_bac"/>
    <property type="match status" value="1"/>
</dbReference>
<feature type="binding site" evidence="3">
    <location>
        <position position="181"/>
    </location>
    <ligand>
        <name>Zn(2+)</name>
        <dbReference type="ChEBI" id="CHEBI:29105"/>
    </ligand>
</feature>
<sequence>MSSTLYPLRFKTIFKDKIWGGSKIKTVLGKDFAPLPNCGETWELSAVAEEPSVIENGAFAGMDLNALVKKHGAELLGKKNFERFGTEFPLLIKFIDANADLSIQVHPDDALAKERHKCSGKTEMWYILAADEAARLNVGFNKAVTKEEYLDYLNKGKITDILHYENVDAGDVFHLPAGRIHYIGKGILLAEIQQTSDITYRIYDFDRKDAKGNKRELHTDLALDAIDFSVSDTYKTNYTYEENIPVTLVDCPYFTTDLFVLTDEIELDYSETDMFRIFMVVEGDVMMTTGNNTSELLTFGDVVLIPASVKELLFSPLGAVKLLEVYIQ</sequence>
<dbReference type="Proteomes" id="UP000001822">
    <property type="component" value="Chromosome"/>
</dbReference>
<dbReference type="EMBL" id="CP000383">
    <property type="protein sequence ID" value="ABG57756.1"/>
    <property type="molecule type" value="Genomic_DNA"/>
</dbReference>
<dbReference type="RefSeq" id="WP_011583872.1">
    <property type="nucleotide sequence ID" value="NC_008255.1"/>
</dbReference>
<feature type="binding site" evidence="3">
    <location>
        <position position="123"/>
    </location>
    <ligand>
        <name>Zn(2+)</name>
        <dbReference type="ChEBI" id="CHEBI:29105"/>
    </ligand>
</feature>
<proteinExistence type="predicted"/>